<evidence type="ECO:0000256" key="1">
    <source>
        <dbReference type="SAM" id="MobiDB-lite"/>
    </source>
</evidence>
<keyword evidence="4" id="KW-1185">Reference proteome</keyword>
<feature type="domain" description="DUF7730" evidence="2">
    <location>
        <begin position="89"/>
        <end position="320"/>
    </location>
</feature>
<sequence length="326" mass="37899">MTLIYGNVASAPQMNRRLLNCLPGIRWVPSDIPPNDGERPSKSHRSLFSRKGAGEKDKRKVEARFSVHRRKSTLSLTSTPDAALDARTHPQGQCVFFALLPLEIRRMVYEYVMGEETVHLTLGTRRRFGHFVCEECQDNEVLECNCRVLVGGRDSNQRLLGVMGVLKSCRRMYSEAIPYLYSQHIFSLLHITHFLYLPTRVPAPRLDTIRILRVRWAIRALPYLRRPTQQKRFAYPEDTENWQRAWRAMSEMKGLRDLYVVLCDPSPQGLWERSWLELEDTLVEDIGKIKQCKWFEVVMPYASSVTEREIEGSNVRFRKPDGEAED</sequence>
<dbReference type="OrthoDB" id="4757095at2759"/>
<name>A0A9P9E878_9PLEO</name>
<dbReference type="InterPro" id="IPR056632">
    <property type="entry name" value="DUF7730"/>
</dbReference>
<dbReference type="Pfam" id="PF24864">
    <property type="entry name" value="DUF7730"/>
    <property type="match status" value="1"/>
</dbReference>
<proteinExistence type="predicted"/>
<dbReference type="PANTHER" id="PTHR38790:SF9">
    <property type="entry name" value="F-BOX DOMAIN-CONTAINING PROTEIN"/>
    <property type="match status" value="1"/>
</dbReference>
<feature type="compositionally biased region" description="Basic and acidic residues" evidence="1">
    <location>
        <begin position="52"/>
        <end position="62"/>
    </location>
</feature>
<dbReference type="Proteomes" id="UP000700596">
    <property type="component" value="Unassembled WGS sequence"/>
</dbReference>
<evidence type="ECO:0000259" key="2">
    <source>
        <dbReference type="Pfam" id="PF24864"/>
    </source>
</evidence>
<dbReference type="AlphaFoldDB" id="A0A9P9E878"/>
<evidence type="ECO:0000313" key="4">
    <source>
        <dbReference type="Proteomes" id="UP000700596"/>
    </source>
</evidence>
<gene>
    <name evidence="3" type="ORF">B0J11DRAFT_522092</name>
</gene>
<comment type="caution">
    <text evidence="3">The sequence shown here is derived from an EMBL/GenBank/DDBJ whole genome shotgun (WGS) entry which is preliminary data.</text>
</comment>
<protein>
    <recommendedName>
        <fullName evidence="2">DUF7730 domain-containing protein</fullName>
    </recommendedName>
</protein>
<dbReference type="EMBL" id="JAGMWT010000003">
    <property type="protein sequence ID" value="KAH7132607.1"/>
    <property type="molecule type" value="Genomic_DNA"/>
</dbReference>
<reference evidence="3" key="1">
    <citation type="journal article" date="2021" name="Nat. Commun.">
        <title>Genetic determinants of endophytism in the Arabidopsis root mycobiome.</title>
        <authorList>
            <person name="Mesny F."/>
            <person name="Miyauchi S."/>
            <person name="Thiergart T."/>
            <person name="Pickel B."/>
            <person name="Atanasova L."/>
            <person name="Karlsson M."/>
            <person name="Huettel B."/>
            <person name="Barry K.W."/>
            <person name="Haridas S."/>
            <person name="Chen C."/>
            <person name="Bauer D."/>
            <person name="Andreopoulos W."/>
            <person name="Pangilinan J."/>
            <person name="LaButti K."/>
            <person name="Riley R."/>
            <person name="Lipzen A."/>
            <person name="Clum A."/>
            <person name="Drula E."/>
            <person name="Henrissat B."/>
            <person name="Kohler A."/>
            <person name="Grigoriev I.V."/>
            <person name="Martin F.M."/>
            <person name="Hacquard S."/>
        </authorList>
    </citation>
    <scope>NUCLEOTIDE SEQUENCE</scope>
    <source>
        <strain evidence="3">MPI-CAGE-CH-0243</strain>
    </source>
</reference>
<organism evidence="3 4">
    <name type="scientific">Dendryphion nanum</name>
    <dbReference type="NCBI Taxonomy" id="256645"/>
    <lineage>
        <taxon>Eukaryota</taxon>
        <taxon>Fungi</taxon>
        <taxon>Dikarya</taxon>
        <taxon>Ascomycota</taxon>
        <taxon>Pezizomycotina</taxon>
        <taxon>Dothideomycetes</taxon>
        <taxon>Pleosporomycetidae</taxon>
        <taxon>Pleosporales</taxon>
        <taxon>Torulaceae</taxon>
        <taxon>Dendryphion</taxon>
    </lineage>
</organism>
<accession>A0A9P9E878</accession>
<dbReference type="PANTHER" id="PTHR38790">
    <property type="entry name" value="2EXR DOMAIN-CONTAINING PROTEIN-RELATED"/>
    <property type="match status" value="1"/>
</dbReference>
<feature type="region of interest" description="Disordered" evidence="1">
    <location>
        <begin position="32"/>
        <end position="62"/>
    </location>
</feature>
<evidence type="ECO:0000313" key="3">
    <source>
        <dbReference type="EMBL" id="KAH7132607.1"/>
    </source>
</evidence>